<dbReference type="InterPro" id="IPR031437">
    <property type="entry name" value="Ig_TMEM132_4th"/>
</dbReference>
<dbReference type="Pfam" id="PF23039">
    <property type="entry name" value="TMEM132_3rd"/>
    <property type="match status" value="1"/>
</dbReference>
<dbReference type="InterPro" id="IPR055424">
    <property type="entry name" value="Ig_TMEM132_6th"/>
</dbReference>
<evidence type="ECO:0000256" key="2">
    <source>
        <dbReference type="ARBA" id="ARBA00006166"/>
    </source>
</evidence>
<evidence type="ECO:0000256" key="6">
    <source>
        <dbReference type="SAM" id="MobiDB-lite"/>
    </source>
</evidence>
<feature type="compositionally biased region" description="Polar residues" evidence="6">
    <location>
        <begin position="841"/>
        <end position="851"/>
    </location>
</feature>
<feature type="region of interest" description="Disordered" evidence="6">
    <location>
        <begin position="978"/>
        <end position="1029"/>
    </location>
</feature>
<feature type="region of interest" description="Disordered" evidence="6">
    <location>
        <begin position="840"/>
        <end position="922"/>
    </location>
</feature>
<feature type="region of interest" description="Disordered" evidence="6">
    <location>
        <begin position="281"/>
        <end position="320"/>
    </location>
</feature>
<dbReference type="Pfam" id="PF16070">
    <property type="entry name" value="Ig_TMEM132_4th"/>
    <property type="match status" value="1"/>
</dbReference>
<evidence type="ECO:0000256" key="1">
    <source>
        <dbReference type="ARBA" id="ARBA00004479"/>
    </source>
</evidence>
<dbReference type="Pfam" id="PF23487">
    <property type="entry name" value="Ig_TMEM132_6th"/>
    <property type="match status" value="1"/>
</dbReference>
<proteinExistence type="inferred from homology"/>
<evidence type="ECO:0000313" key="12">
    <source>
        <dbReference type="Proteomes" id="UP000504615"/>
    </source>
</evidence>
<evidence type="ECO:0000259" key="8">
    <source>
        <dbReference type="Pfam" id="PF16070"/>
    </source>
</evidence>
<evidence type="ECO:0000259" key="9">
    <source>
        <dbReference type="Pfam" id="PF23039"/>
    </source>
</evidence>
<comment type="subcellular location">
    <subcellularLocation>
        <location evidence="1">Membrane</location>
        <topology evidence="1">Single-pass type I membrane protein</topology>
    </subcellularLocation>
</comment>
<feature type="non-terminal residue" evidence="13">
    <location>
        <position position="1"/>
    </location>
</feature>
<dbReference type="GeneID" id="105431070"/>
<dbReference type="InterPro" id="IPR031436">
    <property type="entry name" value="TMEM132_C"/>
</dbReference>
<dbReference type="AlphaFoldDB" id="A0A6I9WJM6"/>
<accession>A0A6I9WJM6</accession>
<keyword evidence="5" id="KW-0472">Membrane</keyword>
<dbReference type="KEGG" id="pbar:105431070"/>
<evidence type="ECO:0000256" key="4">
    <source>
        <dbReference type="ARBA" id="ARBA00022989"/>
    </source>
</evidence>
<organism evidence="12 13">
    <name type="scientific">Pogonomyrmex barbatus</name>
    <name type="common">red harvester ant</name>
    <dbReference type="NCBI Taxonomy" id="144034"/>
    <lineage>
        <taxon>Eukaryota</taxon>
        <taxon>Metazoa</taxon>
        <taxon>Ecdysozoa</taxon>
        <taxon>Arthropoda</taxon>
        <taxon>Hexapoda</taxon>
        <taxon>Insecta</taxon>
        <taxon>Pterygota</taxon>
        <taxon>Neoptera</taxon>
        <taxon>Endopterygota</taxon>
        <taxon>Hymenoptera</taxon>
        <taxon>Apocrita</taxon>
        <taxon>Aculeata</taxon>
        <taxon>Formicoidea</taxon>
        <taxon>Formicidae</taxon>
        <taxon>Myrmicinae</taxon>
        <taxon>Pogonomyrmex</taxon>
    </lineage>
</organism>
<name>A0A6I9WJM6_9HYME</name>
<protein>
    <submittedName>
        <fullName evidence="13">Uncharacterized protein LOC105431070</fullName>
    </submittedName>
</protein>
<feature type="compositionally biased region" description="Low complexity" evidence="6">
    <location>
        <begin position="978"/>
        <end position="1018"/>
    </location>
</feature>
<evidence type="ECO:0000313" key="13">
    <source>
        <dbReference type="RefSeq" id="XP_011643309.1"/>
    </source>
</evidence>
<dbReference type="Pfam" id="PF23486">
    <property type="entry name" value="Ig_TMEM132_5th"/>
    <property type="match status" value="1"/>
</dbReference>
<feature type="domain" description="Transmembrane protein TMEM132 C-terminal" evidence="7">
    <location>
        <begin position="637"/>
        <end position="706"/>
    </location>
</feature>
<comment type="similarity">
    <text evidence="2">Belongs to the TMEM132 family.</text>
</comment>
<evidence type="ECO:0000259" key="7">
    <source>
        <dbReference type="Pfam" id="PF15706"/>
    </source>
</evidence>
<evidence type="ECO:0000256" key="5">
    <source>
        <dbReference type="ARBA" id="ARBA00023136"/>
    </source>
</evidence>
<dbReference type="GO" id="GO:0016020">
    <property type="term" value="C:membrane"/>
    <property type="evidence" value="ECO:0007669"/>
    <property type="project" value="UniProtKB-SubCell"/>
</dbReference>
<dbReference type="InterPro" id="IPR055421">
    <property type="entry name" value="TMEM132_3rd"/>
</dbReference>
<feature type="compositionally biased region" description="Acidic residues" evidence="6">
    <location>
        <begin position="304"/>
        <end position="320"/>
    </location>
</feature>
<dbReference type="RefSeq" id="XP_011643309.1">
    <property type="nucleotide sequence ID" value="XM_011645007.1"/>
</dbReference>
<dbReference type="Proteomes" id="UP000504615">
    <property type="component" value="Unplaced"/>
</dbReference>
<feature type="domain" description="Transmembrane protein TMEM132 sixth" evidence="11">
    <location>
        <begin position="451"/>
        <end position="565"/>
    </location>
</feature>
<dbReference type="OrthoDB" id="10026202at2759"/>
<gene>
    <name evidence="13" type="primary">LOC105431070</name>
</gene>
<evidence type="ECO:0000256" key="3">
    <source>
        <dbReference type="ARBA" id="ARBA00022692"/>
    </source>
</evidence>
<dbReference type="PANTHER" id="PTHR13388:SF11">
    <property type="entry name" value="DETONATOR, ISOFORM E"/>
    <property type="match status" value="1"/>
</dbReference>
<feature type="domain" description="Transmembrane protein TMEM132 fifth" evidence="10">
    <location>
        <begin position="239"/>
        <end position="450"/>
    </location>
</feature>
<sequence length="1051" mass="113825">FVLCFRARVKSGVKILDASSSSPDWIVNSDVNAKNTAATFTARRKETSSRVLSTSAEEIMTMLLEASEEGIGGSWDGGRIVWSVRYALEGEEENGSQLTGVDQLQQRMQQRQLQHHHHHHVEKRKLQARLEIQKDDIQAVLPISKNWEVMNTAVLTGRQVSQGMKVFIVSQAGTVADVTLQSSCHSEDESVLKVSSSCSSVYVDGSEIRGSSNASVLVKYGTYTGLARFTVWMPELPLEVSVADTRLNQIKGWKVPEEHAASTKSKRSLLNATRIEKFPISSTSTTPLERPPMTARARKRSAVDLEESIEDTSLDMDDPDGLLEEDEHDERFRANGNDHGWDTINSIDRNLSPANCRLRFQQSPVEVHARFLATDHDSGRVSYFVNRRTWLRVTDLVAGMLRVSDPRIATLLQGRLVQGRGVGRTEVQVLSPITGRVIGAKEIRVGNDRVSVTRLSVRVVSGLQLSISPDTAIENGYVAETSVTRRLTAQYQEGLLDIDVEFSDSTRTPLREIAVSDYHLLVESLDPEVVAFAPMVASHHPRVIAVGEGRGDLLRVSLQLADSCRLSGRRSSKGSQRATVTALASASANIEVDFASSEVPNRPEFVQNDGGGTVGSHHHRERKIGRGEIASDLHDILIVFVVSCVVYASKFKPQPPDSPLTGTAVPVLSGAGARARAAANQLASGRRPPRESTTNAHDWVWLGRATLERAACGPQQVRVTSNPLAGEGESEAELGTCFDNPNHIELPSANQRPSGTSAIDTTTYSKRDRIARNSFAAKSAVKPSAVIPPTTTTAATTATSMVAPIMTTARNDNDDIPPPLPPHGVPVTNSISTTTATTATVGMNNTSNGNNEDYKPPVPPHRNTGINVRLPEPPRKHRHRASSGGSGSHHGNNHRHSSKTQQSNHHVVKSHGKTRVDNVNKQNGEDEEFVELANHDDNRHLAKDAGRSREIKRATIVGNPMYSSFSTSAVVSTVVSTINSSTPTGGAASSTTTSPPSSSPSASSSSSSSSSSCASSSSQEQEEAVALDDLNLGMDYNQIMQYFDNLKESNA</sequence>
<feature type="domain" description="Transmembrane protein TMEM132 cohesin-like" evidence="9">
    <location>
        <begin position="4"/>
        <end position="91"/>
    </location>
</feature>
<evidence type="ECO:0000259" key="10">
    <source>
        <dbReference type="Pfam" id="PF23486"/>
    </source>
</evidence>
<evidence type="ECO:0000259" key="11">
    <source>
        <dbReference type="Pfam" id="PF23487"/>
    </source>
</evidence>
<keyword evidence="4" id="KW-1133">Transmembrane helix</keyword>
<dbReference type="Pfam" id="PF15706">
    <property type="entry name" value="TMEM132_C"/>
    <property type="match status" value="1"/>
</dbReference>
<feature type="domain" description="Transmembrane protein family 132 fourth" evidence="8">
    <location>
        <begin position="139"/>
        <end position="236"/>
    </location>
</feature>
<dbReference type="InterPro" id="IPR055423">
    <property type="entry name" value="Ig_TMEM132_5th"/>
</dbReference>
<keyword evidence="3" id="KW-0812">Transmembrane</keyword>
<dbReference type="PANTHER" id="PTHR13388">
    <property type="entry name" value="DETONATOR, ISOFORM E"/>
    <property type="match status" value="1"/>
</dbReference>
<dbReference type="InterPro" id="IPR026307">
    <property type="entry name" value="TMEM132"/>
</dbReference>
<keyword evidence="12" id="KW-1185">Reference proteome</keyword>
<reference evidence="13" key="1">
    <citation type="submission" date="2025-08" db="UniProtKB">
        <authorList>
            <consortium name="RefSeq"/>
        </authorList>
    </citation>
    <scope>IDENTIFICATION</scope>
</reference>